<dbReference type="PROSITE" id="PS50082">
    <property type="entry name" value="WD_REPEATS_2"/>
    <property type="match status" value="2"/>
</dbReference>
<dbReference type="GeneID" id="117650366"/>
<evidence type="ECO:0000313" key="6">
    <source>
        <dbReference type="Proteomes" id="UP000515158"/>
    </source>
</evidence>
<reference evidence="7" key="1">
    <citation type="submission" date="2025-08" db="UniProtKB">
        <authorList>
            <consortium name="RefSeq"/>
        </authorList>
    </citation>
    <scope>IDENTIFICATION</scope>
    <source>
        <tissue evidence="7">Total insect</tissue>
    </source>
</reference>
<dbReference type="SUPFAM" id="SSF50978">
    <property type="entry name" value="WD40 repeat-like"/>
    <property type="match status" value="1"/>
</dbReference>
<sequence>MAHVGNLIVVGTYEEFVLGYAIVPEEYDEKKLSLVQTFACHSHRASVRSLAVGGVHLASGSTDETIRLYNTLNQVESGMLTHHNGSVNALAFTEDGTHLITAGDDGMIAVVQTGSWFVEKQWAGTHSGAAVTGLSIHPSGKIALSVGADNRIVTWNLVKGRKAYVANVSSRCRNGWGVGDVQWSPSGSCYAVFMATHAEVYSVATAGVTHTITCSSRVTSMTFLEDDILLVGEESGEASIHKLMPSTSAGQEGDLKEIARFQAHEKRVKSARNFGPVVDGARSATQFVTAGGSGRICLWELEDSEVSKLCEVGTGCRITSMAVVDLDKELKLKKEDDAAQKALLSDTKKKIKNENEAKKRKHADVQEVSGSSNGNKASLKVTKANGRDSSQKKRNGMKFSCELQEAKPTKSPRKKAKKVKGVNAGQWVVTPLE</sequence>
<evidence type="ECO:0000256" key="5">
    <source>
        <dbReference type="SAM" id="MobiDB-lite"/>
    </source>
</evidence>
<dbReference type="AlphaFoldDB" id="A0A6P8ZWW3"/>
<feature type="compositionally biased region" description="Basic residues" evidence="5">
    <location>
        <begin position="410"/>
        <end position="420"/>
    </location>
</feature>
<evidence type="ECO:0000313" key="7">
    <source>
        <dbReference type="RefSeq" id="XP_034249634.1"/>
    </source>
</evidence>
<keyword evidence="6" id="KW-1185">Reference proteome</keyword>
<evidence type="ECO:0000256" key="2">
    <source>
        <dbReference type="ARBA" id="ARBA00022737"/>
    </source>
</evidence>
<dbReference type="InParanoid" id="A0A6P8ZWW3"/>
<dbReference type="PANTHER" id="PTHR44675:SF1">
    <property type="entry name" value="P21-ACTIVATED PROTEIN KINASE-INTERACTING PROTEIN 1"/>
    <property type="match status" value="1"/>
</dbReference>
<feature type="repeat" description="WD" evidence="4">
    <location>
        <begin position="131"/>
        <end position="165"/>
    </location>
</feature>
<evidence type="ECO:0000256" key="3">
    <source>
        <dbReference type="ARBA" id="ARBA00045213"/>
    </source>
</evidence>
<organism evidence="7">
    <name type="scientific">Thrips palmi</name>
    <name type="common">Melon thrips</name>
    <dbReference type="NCBI Taxonomy" id="161013"/>
    <lineage>
        <taxon>Eukaryota</taxon>
        <taxon>Metazoa</taxon>
        <taxon>Ecdysozoa</taxon>
        <taxon>Arthropoda</taxon>
        <taxon>Hexapoda</taxon>
        <taxon>Insecta</taxon>
        <taxon>Pterygota</taxon>
        <taxon>Neoptera</taxon>
        <taxon>Paraneoptera</taxon>
        <taxon>Thysanoptera</taxon>
        <taxon>Terebrantia</taxon>
        <taxon>Thripoidea</taxon>
        <taxon>Thripidae</taxon>
        <taxon>Thrips</taxon>
    </lineage>
</organism>
<feature type="repeat" description="WD" evidence="4">
    <location>
        <begin position="80"/>
        <end position="110"/>
    </location>
</feature>
<dbReference type="SMART" id="SM00320">
    <property type="entry name" value="WD40"/>
    <property type="match status" value="5"/>
</dbReference>
<dbReference type="OrthoDB" id="308449at2759"/>
<dbReference type="FunCoup" id="A0A6P8ZWW3">
    <property type="interactions" value="1654"/>
</dbReference>
<comment type="function">
    <text evidence="3">Negatively regulates the PAK1 kinase. PAK1 is a member of the PAK kinase family, which has been shown to play a positive role in the regulation of signaling pathways involving MAPK8 and RELA. PAK1 exists as an inactive homodimer, which is activated by binding of small GTPases such as CDC42 to an N-terminal regulatory domain. PAK1IP1 also binds to the N-terminus of PAK1, and inhibits the specific activation of PAK1 by CDC42. May be involved in ribosomal large subunit assembly.</text>
</comment>
<evidence type="ECO:0000256" key="4">
    <source>
        <dbReference type="PROSITE-ProRule" id="PRU00221"/>
    </source>
</evidence>
<dbReference type="InterPro" id="IPR019775">
    <property type="entry name" value="WD40_repeat_CS"/>
</dbReference>
<dbReference type="Gene3D" id="2.130.10.10">
    <property type="entry name" value="YVTN repeat-like/Quinoprotein amine dehydrogenase"/>
    <property type="match status" value="2"/>
</dbReference>
<dbReference type="Pfam" id="PF00400">
    <property type="entry name" value="WD40"/>
    <property type="match status" value="3"/>
</dbReference>
<protein>
    <submittedName>
        <fullName evidence="7">P21-activated protein kinase-interacting protein 1-like</fullName>
    </submittedName>
</protein>
<dbReference type="RefSeq" id="XP_034249634.1">
    <property type="nucleotide sequence ID" value="XM_034393743.1"/>
</dbReference>
<evidence type="ECO:0000256" key="1">
    <source>
        <dbReference type="ARBA" id="ARBA00022574"/>
    </source>
</evidence>
<dbReference type="InterPro" id="IPR015943">
    <property type="entry name" value="WD40/YVTN_repeat-like_dom_sf"/>
</dbReference>
<dbReference type="InterPro" id="IPR036322">
    <property type="entry name" value="WD40_repeat_dom_sf"/>
</dbReference>
<gene>
    <name evidence="7" type="primary">LOC117650366</name>
</gene>
<dbReference type="Proteomes" id="UP000515158">
    <property type="component" value="Unplaced"/>
</dbReference>
<dbReference type="PROSITE" id="PS00678">
    <property type="entry name" value="WD_REPEATS_1"/>
    <property type="match status" value="1"/>
</dbReference>
<dbReference type="InterPro" id="IPR001680">
    <property type="entry name" value="WD40_rpt"/>
</dbReference>
<feature type="region of interest" description="Disordered" evidence="5">
    <location>
        <begin position="350"/>
        <end position="433"/>
    </location>
</feature>
<dbReference type="PROSITE" id="PS50294">
    <property type="entry name" value="WD_REPEATS_REGION"/>
    <property type="match status" value="1"/>
</dbReference>
<accession>A0A6P8ZWW3</accession>
<name>A0A6P8ZWW3_THRPL</name>
<keyword evidence="1 4" id="KW-0853">WD repeat</keyword>
<keyword evidence="2" id="KW-0677">Repeat</keyword>
<proteinExistence type="predicted"/>
<dbReference type="KEGG" id="tpal:117650366"/>
<dbReference type="PANTHER" id="PTHR44675">
    <property type="entry name" value="PAK1 INTERACTING PROTEIN 1"/>
    <property type="match status" value="1"/>
</dbReference>
<dbReference type="InterPro" id="IPR051959">
    <property type="entry name" value="PAK1-Kinase_Regulator"/>
</dbReference>